<dbReference type="PROSITE" id="PS51257">
    <property type="entry name" value="PROKAR_LIPOPROTEIN"/>
    <property type="match status" value="1"/>
</dbReference>
<dbReference type="AlphaFoldDB" id="A0A956M2Q3"/>
<dbReference type="EMBL" id="JAGQHR010001025">
    <property type="protein sequence ID" value="MCA9730170.1"/>
    <property type="molecule type" value="Genomic_DNA"/>
</dbReference>
<evidence type="ECO:0000256" key="1">
    <source>
        <dbReference type="SAM" id="SignalP"/>
    </source>
</evidence>
<dbReference type="Pfam" id="PF07494">
    <property type="entry name" value="Reg_prop"/>
    <property type="match status" value="2"/>
</dbReference>
<organism evidence="2 3">
    <name type="scientific">Eiseniibacteriota bacterium</name>
    <dbReference type="NCBI Taxonomy" id="2212470"/>
    <lineage>
        <taxon>Bacteria</taxon>
        <taxon>Candidatus Eiseniibacteriota</taxon>
    </lineage>
</organism>
<accession>A0A956M2Q3</accession>
<proteinExistence type="predicted"/>
<evidence type="ECO:0008006" key="4">
    <source>
        <dbReference type="Google" id="ProtNLM"/>
    </source>
</evidence>
<gene>
    <name evidence="2" type="ORF">KC729_20970</name>
</gene>
<feature type="non-terminal residue" evidence="2">
    <location>
        <position position="185"/>
    </location>
</feature>
<dbReference type="Gene3D" id="2.130.10.10">
    <property type="entry name" value="YVTN repeat-like/Quinoprotein amine dehydrogenase"/>
    <property type="match status" value="1"/>
</dbReference>
<dbReference type="InterPro" id="IPR011110">
    <property type="entry name" value="Reg_prop"/>
</dbReference>
<feature type="signal peptide" evidence="1">
    <location>
        <begin position="1"/>
        <end position="34"/>
    </location>
</feature>
<keyword evidence="1" id="KW-0732">Signal</keyword>
<reference evidence="2" key="1">
    <citation type="submission" date="2020-04" db="EMBL/GenBank/DDBJ databases">
        <authorList>
            <person name="Zhang T."/>
        </authorList>
    </citation>
    <scope>NUCLEOTIDE SEQUENCE</scope>
    <source>
        <strain evidence="2">HKST-UBA01</strain>
    </source>
</reference>
<dbReference type="Proteomes" id="UP000697710">
    <property type="component" value="Unassembled WGS sequence"/>
</dbReference>
<name>A0A956M2Q3_UNCEI</name>
<dbReference type="SUPFAM" id="SSF63829">
    <property type="entry name" value="Calcium-dependent phosphotriesterase"/>
    <property type="match status" value="1"/>
</dbReference>
<protein>
    <recommendedName>
        <fullName evidence="4">Histidine kinase</fullName>
    </recommendedName>
</protein>
<evidence type="ECO:0000313" key="3">
    <source>
        <dbReference type="Proteomes" id="UP000697710"/>
    </source>
</evidence>
<reference evidence="2" key="2">
    <citation type="journal article" date="2021" name="Microbiome">
        <title>Successional dynamics and alternative stable states in a saline activated sludge microbial community over 9 years.</title>
        <authorList>
            <person name="Wang Y."/>
            <person name="Ye J."/>
            <person name="Ju F."/>
            <person name="Liu L."/>
            <person name="Boyd J.A."/>
            <person name="Deng Y."/>
            <person name="Parks D.H."/>
            <person name="Jiang X."/>
            <person name="Yin X."/>
            <person name="Woodcroft B.J."/>
            <person name="Tyson G.W."/>
            <person name="Hugenholtz P."/>
            <person name="Polz M.F."/>
            <person name="Zhang T."/>
        </authorList>
    </citation>
    <scope>NUCLEOTIDE SEQUENCE</scope>
    <source>
        <strain evidence="2">HKST-UBA01</strain>
    </source>
</reference>
<evidence type="ECO:0000313" key="2">
    <source>
        <dbReference type="EMBL" id="MCA9730170.1"/>
    </source>
</evidence>
<dbReference type="InterPro" id="IPR015943">
    <property type="entry name" value="WD40/YVTN_repeat-like_dom_sf"/>
</dbReference>
<sequence length="185" mass="20389">MRTPTRRPAHPRRAGILLALAVLGTGFACLPSHAENQFGAGRYTVTQWTVADGLPSNVIREIFEGRDGYLWVGTLSGLARFDGNEFETFNMTNTPALRSGRIVRLFEDTAGDLWIGTWDGGIYRRRDEVVQLVVPSEGAVAEFFEQPPGNVWVKVGGGLVRAAAGSIHWEQEEGNADPSPFFRDR</sequence>
<feature type="chain" id="PRO_5037723645" description="Histidine kinase" evidence="1">
    <location>
        <begin position="35"/>
        <end position="185"/>
    </location>
</feature>
<comment type="caution">
    <text evidence="2">The sequence shown here is derived from an EMBL/GenBank/DDBJ whole genome shotgun (WGS) entry which is preliminary data.</text>
</comment>